<dbReference type="GO" id="GO:0071294">
    <property type="term" value="P:cellular response to zinc ion"/>
    <property type="evidence" value="ECO:0007669"/>
    <property type="project" value="TreeGrafter"/>
</dbReference>
<dbReference type="GO" id="GO:0071276">
    <property type="term" value="P:cellular response to cadmium ion"/>
    <property type="evidence" value="ECO:0007669"/>
    <property type="project" value="TreeGrafter"/>
</dbReference>
<dbReference type="GO" id="GO:0046872">
    <property type="term" value="F:metal ion binding"/>
    <property type="evidence" value="ECO:0007669"/>
    <property type="project" value="UniProtKB-KW"/>
</dbReference>
<dbReference type="FunFam" id="4.10.10.10:FF:000001">
    <property type="entry name" value="Metallothionein"/>
    <property type="match status" value="1"/>
</dbReference>
<protein>
    <recommendedName>
        <fullName evidence="4">Metallothionein</fullName>
    </recommendedName>
</protein>
<reference evidence="6" key="3">
    <citation type="submission" date="2025-09" db="UniProtKB">
        <authorList>
            <consortium name="Ensembl"/>
        </authorList>
    </citation>
    <scope>IDENTIFICATION</scope>
</reference>
<dbReference type="InterPro" id="IPR000006">
    <property type="entry name" value="Metalthion_vert"/>
</dbReference>
<dbReference type="Pfam" id="PF00131">
    <property type="entry name" value="Metallothio"/>
    <property type="match status" value="1"/>
</dbReference>
<dbReference type="GO" id="GO:0071280">
    <property type="term" value="P:cellular response to copper ion"/>
    <property type="evidence" value="ECO:0007669"/>
    <property type="project" value="TreeGrafter"/>
</dbReference>
<evidence type="ECO:0000256" key="2">
    <source>
        <dbReference type="ARBA" id="ARBA00022723"/>
    </source>
</evidence>
<dbReference type="Proteomes" id="UP000694520">
    <property type="component" value="Chromosome 7"/>
</dbReference>
<proteinExistence type="inferred from homology"/>
<keyword evidence="5" id="KW-1133">Transmembrane helix</keyword>
<evidence type="ECO:0000313" key="7">
    <source>
        <dbReference type="Proteomes" id="UP000694520"/>
    </source>
</evidence>
<dbReference type="SUPFAM" id="SSF57868">
    <property type="entry name" value="Metallothionein"/>
    <property type="match status" value="1"/>
</dbReference>
<evidence type="ECO:0000256" key="1">
    <source>
        <dbReference type="ARBA" id="ARBA00007283"/>
    </source>
</evidence>
<keyword evidence="3 4" id="KW-0480">Metal-thiolate cluster</keyword>
<feature type="transmembrane region" description="Helical" evidence="5">
    <location>
        <begin position="57"/>
        <end position="75"/>
    </location>
</feature>
<dbReference type="GO" id="GO:0005737">
    <property type="term" value="C:cytoplasm"/>
    <property type="evidence" value="ECO:0007669"/>
    <property type="project" value="TreeGrafter"/>
</dbReference>
<evidence type="ECO:0000256" key="4">
    <source>
        <dbReference type="RuleBase" id="RU000621"/>
    </source>
</evidence>
<dbReference type="GO" id="GO:0006882">
    <property type="term" value="P:intracellular zinc ion homeostasis"/>
    <property type="evidence" value="ECO:0007669"/>
    <property type="project" value="TreeGrafter"/>
</dbReference>
<dbReference type="GO" id="GO:0005634">
    <property type="term" value="C:nucleus"/>
    <property type="evidence" value="ECO:0007669"/>
    <property type="project" value="TreeGrafter"/>
</dbReference>
<dbReference type="InterPro" id="IPR017854">
    <property type="entry name" value="Metalthion_dom_sf"/>
</dbReference>
<dbReference type="AlphaFoldDB" id="A0A8B9W6J6"/>
<evidence type="ECO:0000313" key="6">
    <source>
        <dbReference type="Ensembl" id="ENSBGRP00000003110.1"/>
    </source>
</evidence>
<reference evidence="6" key="2">
    <citation type="submission" date="2025-08" db="UniProtKB">
        <authorList>
            <consortium name="Ensembl"/>
        </authorList>
    </citation>
    <scope>IDENTIFICATION</scope>
</reference>
<keyword evidence="5" id="KW-0812">Transmembrane</keyword>
<comment type="similarity">
    <text evidence="1 4">Belongs to the metallothionein superfamily. Type 1 family.</text>
</comment>
<sequence length="84" mass="9388">KDPRRIDSRLPSCSYAGSCTCEACRCPSCKKSCCSYCPVGSATCAQGCVCKGNHDKFIYIIFSYNLTCCYITFFYETFLVKLLT</sequence>
<reference evidence="6" key="1">
    <citation type="submission" date="2019-05" db="EMBL/GenBank/DDBJ databases">
        <authorList>
            <person name="Zhang S."/>
            <person name="Liu J."/>
        </authorList>
    </citation>
    <scope>NUCLEOTIDE SEQUENCE [LARGE SCALE GENOMIC DNA]</scope>
</reference>
<keyword evidence="5" id="KW-0472">Membrane</keyword>
<dbReference type="GO" id="GO:0010273">
    <property type="term" value="P:detoxification of copper ion"/>
    <property type="evidence" value="ECO:0007669"/>
    <property type="project" value="TreeGrafter"/>
</dbReference>
<name>A0A8B9W6J6_BOSMU</name>
<dbReference type="InterPro" id="IPR023587">
    <property type="entry name" value="Metalthion_dom_sf_vert"/>
</dbReference>
<accession>A0A8B9W6J6</accession>
<dbReference type="PANTHER" id="PTHR23299">
    <property type="entry name" value="METALLOTHIONEIN"/>
    <property type="match status" value="1"/>
</dbReference>
<keyword evidence="2 4" id="KW-0479">Metal-binding</keyword>
<dbReference type="Ensembl" id="ENSBGRT00000003534.1">
    <property type="protein sequence ID" value="ENSBGRP00000003110.1"/>
    <property type="gene ID" value="ENSBGRG00000001891.1"/>
</dbReference>
<evidence type="ECO:0000256" key="3">
    <source>
        <dbReference type="ARBA" id="ARBA00022851"/>
    </source>
</evidence>
<dbReference type="PANTHER" id="PTHR23299:SF22">
    <property type="entry name" value="METALLOTHIONEIN-1G"/>
    <property type="match status" value="1"/>
</dbReference>
<keyword evidence="7" id="KW-1185">Reference proteome</keyword>
<organism evidence="6 7">
    <name type="scientific">Bos mutus grunniens</name>
    <name type="common">Wild yak</name>
    <name type="synonym">Bos grunniens</name>
    <dbReference type="NCBI Taxonomy" id="30521"/>
    <lineage>
        <taxon>Eukaryota</taxon>
        <taxon>Metazoa</taxon>
        <taxon>Chordata</taxon>
        <taxon>Craniata</taxon>
        <taxon>Vertebrata</taxon>
        <taxon>Euteleostomi</taxon>
        <taxon>Mammalia</taxon>
        <taxon>Eutheria</taxon>
        <taxon>Laurasiatheria</taxon>
        <taxon>Artiodactyla</taxon>
        <taxon>Ruminantia</taxon>
        <taxon>Pecora</taxon>
        <taxon>Bovidae</taxon>
        <taxon>Bovinae</taxon>
        <taxon>Bos</taxon>
    </lineage>
</organism>
<comment type="function">
    <text evidence="4">Metallothioneins have a high content of cysteine residues that bind various heavy metals.</text>
</comment>
<evidence type="ECO:0000256" key="5">
    <source>
        <dbReference type="SAM" id="Phobius"/>
    </source>
</evidence>
<dbReference type="Gene3D" id="4.10.10.10">
    <property type="entry name" value="Metallothionein Isoform II"/>
    <property type="match status" value="1"/>
</dbReference>